<keyword evidence="2" id="KW-0378">Hydrolase</keyword>
<dbReference type="RefSeq" id="WP_126051534.1">
    <property type="nucleotide sequence ID" value="NZ_QYTV02000007.1"/>
</dbReference>
<dbReference type="Proteomes" id="UP000287156">
    <property type="component" value="Unassembled WGS sequence"/>
</dbReference>
<keyword evidence="5" id="KW-1185">Reference proteome</keyword>
<dbReference type="InterPro" id="IPR006683">
    <property type="entry name" value="Thioestr_dom"/>
</dbReference>
<dbReference type="InterPro" id="IPR029069">
    <property type="entry name" value="HotDog_dom_sf"/>
</dbReference>
<reference evidence="4" key="1">
    <citation type="submission" date="2018-12" db="EMBL/GenBank/DDBJ databases">
        <authorList>
            <person name="Sun L."/>
            <person name="Chen Z."/>
        </authorList>
    </citation>
    <scope>NUCLEOTIDE SEQUENCE [LARGE SCALE GENOMIC DNA]</scope>
    <source>
        <strain evidence="4">3-2-2</strain>
    </source>
</reference>
<feature type="domain" description="Thioesterase" evidence="3">
    <location>
        <begin position="53"/>
        <end position="127"/>
    </location>
</feature>
<evidence type="ECO:0000313" key="5">
    <source>
        <dbReference type="Proteomes" id="UP000287156"/>
    </source>
</evidence>
<dbReference type="InterPro" id="IPR003736">
    <property type="entry name" value="PAAI_dom"/>
</dbReference>
<protein>
    <submittedName>
        <fullName evidence="4">PaaI family thioesterase</fullName>
    </submittedName>
</protein>
<comment type="similarity">
    <text evidence="1">Belongs to the thioesterase PaaI family.</text>
</comment>
<dbReference type="OrthoDB" id="2735402at2"/>
<dbReference type="PANTHER" id="PTHR21660:SF1">
    <property type="entry name" value="ACYL-COENZYME A THIOESTERASE 13"/>
    <property type="match status" value="1"/>
</dbReference>
<proteinExistence type="inferred from homology"/>
<dbReference type="PANTHER" id="PTHR21660">
    <property type="entry name" value="THIOESTERASE SUPERFAMILY MEMBER-RELATED"/>
    <property type="match status" value="1"/>
</dbReference>
<evidence type="ECO:0000313" key="4">
    <source>
        <dbReference type="EMBL" id="RST72688.1"/>
    </source>
</evidence>
<evidence type="ECO:0000259" key="3">
    <source>
        <dbReference type="Pfam" id="PF03061"/>
    </source>
</evidence>
<dbReference type="Gene3D" id="3.10.129.10">
    <property type="entry name" value="Hotdog Thioesterase"/>
    <property type="match status" value="1"/>
</dbReference>
<evidence type="ECO:0000256" key="2">
    <source>
        <dbReference type="ARBA" id="ARBA00022801"/>
    </source>
</evidence>
<dbReference type="EMBL" id="QYTV02000007">
    <property type="protein sequence ID" value="RST72688.1"/>
    <property type="molecule type" value="Genomic_DNA"/>
</dbReference>
<dbReference type="AlphaFoldDB" id="A0A429XWD0"/>
<organism evidence="4 5">
    <name type="scientific">Siminovitchia acidinfaciens</name>
    <dbReference type="NCBI Taxonomy" id="2321395"/>
    <lineage>
        <taxon>Bacteria</taxon>
        <taxon>Bacillati</taxon>
        <taxon>Bacillota</taxon>
        <taxon>Bacilli</taxon>
        <taxon>Bacillales</taxon>
        <taxon>Bacillaceae</taxon>
        <taxon>Siminovitchia</taxon>
    </lineage>
</organism>
<dbReference type="CDD" id="cd03443">
    <property type="entry name" value="PaaI_thioesterase"/>
    <property type="match status" value="1"/>
</dbReference>
<gene>
    <name evidence="4" type="ORF">D4T97_014785</name>
</gene>
<comment type="caution">
    <text evidence="4">The sequence shown here is derived from an EMBL/GenBank/DDBJ whole genome shotgun (WGS) entry which is preliminary data.</text>
</comment>
<evidence type="ECO:0000256" key="1">
    <source>
        <dbReference type="ARBA" id="ARBA00008324"/>
    </source>
</evidence>
<accession>A0A429XWD0</accession>
<dbReference type="NCBIfam" id="TIGR00369">
    <property type="entry name" value="unchar_dom_1"/>
    <property type="match status" value="1"/>
</dbReference>
<dbReference type="InterPro" id="IPR039298">
    <property type="entry name" value="ACOT13"/>
</dbReference>
<sequence length="139" mass="15058">MNKYETIDLMEVANNGAAPPNCDITLQIKPVSAKDGKAKGIWEVDEKFLNGLGVTMGGYLASAADIMMAYAISSQLQENQTFASIDLHTTFHRPVFPGTVEVHASVERLGRKVGYLTAELVQNDKKVGSAVSSIMIIEK</sequence>
<dbReference type="GO" id="GO:0047617">
    <property type="term" value="F:fatty acyl-CoA hydrolase activity"/>
    <property type="evidence" value="ECO:0007669"/>
    <property type="project" value="InterPro"/>
</dbReference>
<name>A0A429XWD0_9BACI</name>
<dbReference type="SUPFAM" id="SSF54637">
    <property type="entry name" value="Thioesterase/thiol ester dehydrase-isomerase"/>
    <property type="match status" value="1"/>
</dbReference>
<dbReference type="Pfam" id="PF03061">
    <property type="entry name" value="4HBT"/>
    <property type="match status" value="1"/>
</dbReference>